<evidence type="ECO:0000313" key="2">
    <source>
        <dbReference type="EMBL" id="RHJ89585.1"/>
    </source>
</evidence>
<sequence length="244" mass="28149">MRENQKEWKNKEKFRWFKIKLVTINIFIALIFWLCRNLSAISTGVITLYEIILIVISIISLNPKTRIRKYVGWWNLIVPFCMGLLWNDYSFYNDRENLFSFGKPALIILAVSACIGVLIVFMIKNMRSSQKGNVLILPIIMMIITLSVSGQIINLNAVLGAEKISTESYVITDKYEESFNTPFTLYYLNARKDESHSINVKVKKTNYKKAAVGSTLMIPVYIGFFGIEYLEDISLIVNKQIDDM</sequence>
<dbReference type="AlphaFoldDB" id="A0A415E7H0"/>
<name>A0A415E7H0_9FIRM</name>
<dbReference type="Proteomes" id="UP000284841">
    <property type="component" value="Unassembled WGS sequence"/>
</dbReference>
<feature type="transmembrane region" description="Helical" evidence="1">
    <location>
        <begin position="104"/>
        <end position="123"/>
    </location>
</feature>
<keyword evidence="3" id="KW-1185">Reference proteome</keyword>
<comment type="caution">
    <text evidence="2">The sequence shown here is derived from an EMBL/GenBank/DDBJ whole genome shotgun (WGS) entry which is preliminary data.</text>
</comment>
<keyword evidence="1" id="KW-1133">Transmembrane helix</keyword>
<gene>
    <name evidence="2" type="ORF">DW099_03160</name>
</gene>
<feature type="transmembrane region" description="Helical" evidence="1">
    <location>
        <begin position="16"/>
        <end position="34"/>
    </location>
</feature>
<dbReference type="EMBL" id="QRMS01000001">
    <property type="protein sequence ID" value="RHJ89585.1"/>
    <property type="molecule type" value="Genomic_DNA"/>
</dbReference>
<evidence type="ECO:0000256" key="1">
    <source>
        <dbReference type="SAM" id="Phobius"/>
    </source>
</evidence>
<accession>A0A415E7H0</accession>
<feature type="transmembrane region" description="Helical" evidence="1">
    <location>
        <begin position="73"/>
        <end position="92"/>
    </location>
</feature>
<dbReference type="STRING" id="1776384.GCA_900086585_02939"/>
<keyword evidence="1" id="KW-0812">Transmembrane</keyword>
<proteinExistence type="predicted"/>
<dbReference type="RefSeq" id="WP_118333681.1">
    <property type="nucleotide sequence ID" value="NZ_AP025567.1"/>
</dbReference>
<feature type="transmembrane region" description="Helical" evidence="1">
    <location>
        <begin position="40"/>
        <end position="61"/>
    </location>
</feature>
<keyword evidence="1" id="KW-0472">Membrane</keyword>
<evidence type="ECO:0000313" key="3">
    <source>
        <dbReference type="Proteomes" id="UP000284841"/>
    </source>
</evidence>
<organism evidence="2 3">
    <name type="scientific">Emergencia timonensis</name>
    <dbReference type="NCBI Taxonomy" id="1776384"/>
    <lineage>
        <taxon>Bacteria</taxon>
        <taxon>Bacillati</taxon>
        <taxon>Bacillota</taxon>
        <taxon>Clostridia</taxon>
        <taxon>Peptostreptococcales</taxon>
        <taxon>Anaerovoracaceae</taxon>
        <taxon>Emergencia</taxon>
    </lineage>
</organism>
<feature type="transmembrane region" description="Helical" evidence="1">
    <location>
        <begin position="210"/>
        <end position="230"/>
    </location>
</feature>
<protein>
    <submittedName>
        <fullName evidence="2">Uncharacterized protein</fullName>
    </submittedName>
</protein>
<reference evidence="2 3" key="1">
    <citation type="submission" date="2018-08" db="EMBL/GenBank/DDBJ databases">
        <title>A genome reference for cultivated species of the human gut microbiota.</title>
        <authorList>
            <person name="Zou Y."/>
            <person name="Xue W."/>
            <person name="Luo G."/>
        </authorList>
    </citation>
    <scope>NUCLEOTIDE SEQUENCE [LARGE SCALE GENOMIC DNA]</scope>
    <source>
        <strain evidence="2 3">AM07-24</strain>
    </source>
</reference>
<feature type="transmembrane region" description="Helical" evidence="1">
    <location>
        <begin position="135"/>
        <end position="153"/>
    </location>
</feature>